<gene>
    <name evidence="1" type="ORF">G4D64_08390</name>
</gene>
<dbReference type="Proteomes" id="UP000472971">
    <property type="component" value="Unassembled WGS sequence"/>
</dbReference>
<evidence type="ECO:0000313" key="2">
    <source>
        <dbReference type="Proteomes" id="UP000472971"/>
    </source>
</evidence>
<dbReference type="AlphaFoldDB" id="A0A6B3VX36"/>
<sequence>MFSFFMYYTKSNDKFKIKGDEMEYWALGENPAGESYRKLIGMLCDHSDKFYFVTRRELKYNQDIFIQFKPHIIETYKTKKWANTITKGPAATVYVIEANKDTCELLKQSAGTLYDWVAPNLPEDLTFLKNNFAWFSCTSHEQFGGLSIRSEYHRQLLGQITGLKIEKVE</sequence>
<accession>A0A6B3VX36</accession>
<organism evidence="1 2">
    <name type="scientific">Bacillus aquiflavi</name>
    <dbReference type="NCBI Taxonomy" id="2672567"/>
    <lineage>
        <taxon>Bacteria</taxon>
        <taxon>Bacillati</taxon>
        <taxon>Bacillota</taxon>
        <taxon>Bacilli</taxon>
        <taxon>Bacillales</taxon>
        <taxon>Bacillaceae</taxon>
        <taxon>Bacillus</taxon>
    </lineage>
</organism>
<dbReference type="EMBL" id="JAAIWN010000016">
    <property type="protein sequence ID" value="NEY81532.1"/>
    <property type="molecule type" value="Genomic_DNA"/>
</dbReference>
<evidence type="ECO:0000313" key="1">
    <source>
        <dbReference type="EMBL" id="NEY81532.1"/>
    </source>
</evidence>
<comment type="caution">
    <text evidence="1">The sequence shown here is derived from an EMBL/GenBank/DDBJ whole genome shotgun (WGS) entry which is preliminary data.</text>
</comment>
<reference evidence="1 2" key="1">
    <citation type="submission" date="2020-02" db="EMBL/GenBank/DDBJ databases">
        <title>Bacillus aquiflavi sp. nov., isolated from yellow water of strong flavor Chinese baijiu in Yibin region of China.</title>
        <authorList>
            <person name="Xie J."/>
        </authorList>
    </citation>
    <scope>NUCLEOTIDE SEQUENCE [LARGE SCALE GENOMIC DNA]</scope>
    <source>
        <strain evidence="1 2">3H-10</strain>
    </source>
</reference>
<protein>
    <submittedName>
        <fullName evidence="1">Uncharacterized protein</fullName>
    </submittedName>
</protein>
<keyword evidence="2" id="KW-1185">Reference proteome</keyword>
<name>A0A6B3VX36_9BACI</name>
<proteinExistence type="predicted"/>